<dbReference type="PANTHER" id="PTHR11941:SF54">
    <property type="entry name" value="ENOYL-COA HYDRATASE, MITOCHONDRIAL"/>
    <property type="match status" value="1"/>
</dbReference>
<accession>A0A2R6AAY0</accession>
<dbReference type="Gene3D" id="1.10.12.10">
    <property type="entry name" value="Lyase 2-enoyl-coa Hydratase, Chain A, domain 2"/>
    <property type="match status" value="1"/>
</dbReference>
<dbReference type="Gene3D" id="3.90.226.10">
    <property type="entry name" value="2-enoyl-CoA Hydratase, Chain A, domain 1"/>
    <property type="match status" value="1"/>
</dbReference>
<dbReference type="InterPro" id="IPR018376">
    <property type="entry name" value="Enoyl-CoA_hyd/isom_CS"/>
</dbReference>
<dbReference type="PROSITE" id="PS00166">
    <property type="entry name" value="ENOYL_COA_HYDRATASE"/>
    <property type="match status" value="1"/>
</dbReference>
<proteinExistence type="inferred from homology"/>
<name>A0A2R6AAY0_9ARCH</name>
<dbReference type="FunFam" id="3.90.226.10:FF:000009">
    <property type="entry name" value="Carnitinyl-CoA dehydratase"/>
    <property type="match status" value="1"/>
</dbReference>
<dbReference type="Pfam" id="PF00378">
    <property type="entry name" value="ECH_1"/>
    <property type="match status" value="1"/>
</dbReference>
<dbReference type="InterPro" id="IPR029045">
    <property type="entry name" value="ClpP/crotonase-like_dom_sf"/>
</dbReference>
<dbReference type="GO" id="GO:0016836">
    <property type="term" value="F:hydro-lyase activity"/>
    <property type="evidence" value="ECO:0007669"/>
    <property type="project" value="UniProtKB-ARBA"/>
</dbReference>
<dbReference type="AlphaFoldDB" id="A0A2R6AAY0"/>
<comment type="similarity">
    <text evidence="1 3">Belongs to the enoyl-CoA hydratase/isomerase family.</text>
</comment>
<organism evidence="4 5">
    <name type="scientific">Candidatus Marsarchaeota G1 archaeon OSP_D</name>
    <dbReference type="NCBI Taxonomy" id="1978155"/>
    <lineage>
        <taxon>Archaea</taxon>
        <taxon>Candidatus Marsarchaeota</taxon>
        <taxon>Candidatus Marsarchaeota group 1</taxon>
    </lineage>
</organism>
<dbReference type="FunFam" id="1.10.12.10:FF:000001">
    <property type="entry name" value="Probable enoyl-CoA hydratase, mitochondrial"/>
    <property type="match status" value="1"/>
</dbReference>
<protein>
    <submittedName>
        <fullName evidence="4">Enoyl-CoA hydratase</fullName>
    </submittedName>
</protein>
<dbReference type="Proteomes" id="UP000240880">
    <property type="component" value="Unassembled WGS sequence"/>
</dbReference>
<dbReference type="InterPro" id="IPR014748">
    <property type="entry name" value="Enoyl-CoA_hydra_C"/>
</dbReference>
<dbReference type="GO" id="GO:0006635">
    <property type="term" value="P:fatty acid beta-oxidation"/>
    <property type="evidence" value="ECO:0007669"/>
    <property type="project" value="TreeGrafter"/>
</dbReference>
<gene>
    <name evidence="4" type="ORF">B9Q01_04260</name>
</gene>
<keyword evidence="2" id="KW-0456">Lyase</keyword>
<reference evidence="4 5" key="1">
    <citation type="submission" date="2017-04" db="EMBL/GenBank/DDBJ databases">
        <title>Novel microbial lineages endemic to geothermal iron-oxide mats fill important gaps in the evolutionary history of Archaea.</title>
        <authorList>
            <person name="Jay Z.J."/>
            <person name="Beam J.P."/>
            <person name="Dlakic M."/>
            <person name="Rusch D.B."/>
            <person name="Kozubal M.A."/>
            <person name="Inskeep W.P."/>
        </authorList>
    </citation>
    <scope>NUCLEOTIDE SEQUENCE [LARGE SCALE GENOMIC DNA]</scope>
    <source>
        <strain evidence="4">OSP_D</strain>
    </source>
</reference>
<evidence type="ECO:0000256" key="3">
    <source>
        <dbReference type="RuleBase" id="RU003707"/>
    </source>
</evidence>
<evidence type="ECO:0000256" key="2">
    <source>
        <dbReference type="ARBA" id="ARBA00023239"/>
    </source>
</evidence>
<dbReference type="SUPFAM" id="SSF52096">
    <property type="entry name" value="ClpP/crotonase"/>
    <property type="match status" value="1"/>
</dbReference>
<evidence type="ECO:0000313" key="5">
    <source>
        <dbReference type="Proteomes" id="UP000240880"/>
    </source>
</evidence>
<dbReference type="CDD" id="cd06558">
    <property type="entry name" value="crotonase-like"/>
    <property type="match status" value="1"/>
</dbReference>
<evidence type="ECO:0000256" key="1">
    <source>
        <dbReference type="ARBA" id="ARBA00005254"/>
    </source>
</evidence>
<sequence>MEPKNIIVEKRGKVGIITLNRPAVKNALNTQLMQELVDALKNFEQDSDVNAVVITGSSQFFSSGADIREMAEKGVSETYLSGLSEYWQSVAHFKKPLIAAVNGYAYGGGLELVMACDIVVCSEDAKFAQPEIKLGIMPGAGGTQRLPRIVGKHRALEMILTGEPISAQEAYMLGLVNKVVPQDAVKDEALRIAELIAEKAPVAVRAAKEAVVKGLDMGVEEGLAFERSLFSLLFGTQDQKEGMKAFIEKRKPEFKGR</sequence>
<comment type="caution">
    <text evidence="4">The sequence shown here is derived from an EMBL/GenBank/DDBJ whole genome shotgun (WGS) entry which is preliminary data.</text>
</comment>
<dbReference type="PANTHER" id="PTHR11941">
    <property type="entry name" value="ENOYL-COA HYDRATASE-RELATED"/>
    <property type="match status" value="1"/>
</dbReference>
<dbReference type="InterPro" id="IPR001753">
    <property type="entry name" value="Enoyl-CoA_hydra/iso"/>
</dbReference>
<evidence type="ECO:0000313" key="4">
    <source>
        <dbReference type="EMBL" id="PSN83572.1"/>
    </source>
</evidence>
<dbReference type="EMBL" id="NEXC01000020">
    <property type="protein sequence ID" value="PSN83572.1"/>
    <property type="molecule type" value="Genomic_DNA"/>
</dbReference>